<evidence type="ECO:0000256" key="5">
    <source>
        <dbReference type="ARBA" id="ARBA00022598"/>
    </source>
</evidence>
<evidence type="ECO:0000256" key="6">
    <source>
        <dbReference type="ARBA" id="ARBA00022705"/>
    </source>
</evidence>
<dbReference type="GO" id="GO:0003911">
    <property type="term" value="F:DNA ligase (NAD+) activity"/>
    <property type="evidence" value="ECO:0007669"/>
    <property type="project" value="UniProtKB-EC"/>
</dbReference>
<comment type="catalytic activity">
    <reaction evidence="13">
        <text>NAD(+) + (deoxyribonucleotide)n-3'-hydroxyl + 5'-phospho-(deoxyribonucleotide)m = (deoxyribonucleotide)n+m + AMP + beta-nicotinamide D-nucleotide.</text>
        <dbReference type="EC" id="6.5.1.2"/>
    </reaction>
</comment>
<evidence type="ECO:0000256" key="7">
    <source>
        <dbReference type="ARBA" id="ARBA00022723"/>
    </source>
</evidence>
<dbReference type="InterPro" id="IPR004150">
    <property type="entry name" value="NAD_DNA_ligase_OB"/>
</dbReference>
<gene>
    <name evidence="16" type="ORF">A3G60_01170</name>
</gene>
<dbReference type="InterPro" id="IPR012340">
    <property type="entry name" value="NA-bd_OB-fold"/>
</dbReference>
<comment type="similarity">
    <text evidence="14">Belongs to the NAD-dependent DNA ligase family. LigA subfamily.</text>
</comment>
<dbReference type="Pfam" id="PF03120">
    <property type="entry name" value="OB_DNA_ligase"/>
    <property type="match status" value="1"/>
</dbReference>
<dbReference type="InterPro" id="IPR010994">
    <property type="entry name" value="RuvA_2-like"/>
</dbReference>
<comment type="function">
    <text evidence="2">DNA ligase that catalyzes the formation of phosphodiester linkages between 5'-phosphoryl and 3'-hydroxyl groups in double-stranded DNA using NAD as a coenzyme and as the energy source for the reaction. It is essential for DNA replication and repair of damaged DNA.</text>
</comment>
<dbReference type="PROSITE" id="PS01056">
    <property type="entry name" value="DNA_LIGASE_N2"/>
    <property type="match status" value="1"/>
</dbReference>
<dbReference type="Gene3D" id="6.20.10.30">
    <property type="match status" value="1"/>
</dbReference>
<dbReference type="Pfam" id="PF03119">
    <property type="entry name" value="DNA_ligase_ZBD"/>
    <property type="match status" value="1"/>
</dbReference>
<keyword evidence="12" id="KW-0234">DNA repair</keyword>
<evidence type="ECO:0000256" key="4">
    <source>
        <dbReference type="ARBA" id="ARBA00013308"/>
    </source>
</evidence>
<dbReference type="EMBL" id="MHOB01000005">
    <property type="protein sequence ID" value="OGZ58298.1"/>
    <property type="molecule type" value="Genomic_DNA"/>
</dbReference>
<dbReference type="Proteomes" id="UP000178996">
    <property type="component" value="Unassembled WGS sequence"/>
</dbReference>
<feature type="domain" description="NAD-dependent DNA ligase N-terminal" evidence="15">
    <location>
        <begin position="1"/>
        <end position="124"/>
    </location>
</feature>
<evidence type="ECO:0000313" key="16">
    <source>
        <dbReference type="EMBL" id="OGZ58298.1"/>
    </source>
</evidence>
<dbReference type="SMART" id="SM00532">
    <property type="entry name" value="LIGANc"/>
    <property type="match status" value="1"/>
</dbReference>
<organism evidence="16 17">
    <name type="scientific">Candidatus Ryanbacteria bacterium RIFCSPLOWO2_12_FULL_47_9c</name>
    <dbReference type="NCBI Taxonomy" id="1802131"/>
    <lineage>
        <taxon>Bacteria</taxon>
        <taxon>Candidatus Ryaniibacteriota</taxon>
    </lineage>
</organism>
<keyword evidence="5" id="KW-0436">Ligase</keyword>
<dbReference type="FunFam" id="1.10.150.20:FF:000007">
    <property type="entry name" value="DNA ligase"/>
    <property type="match status" value="1"/>
</dbReference>
<dbReference type="InterPro" id="IPR004149">
    <property type="entry name" value="Znf_DNAligase_C4"/>
</dbReference>
<dbReference type="InterPro" id="IPR013840">
    <property type="entry name" value="DNAligase_N"/>
</dbReference>
<comment type="cofactor">
    <cofactor evidence="1">
        <name>Mg(2+)</name>
        <dbReference type="ChEBI" id="CHEBI:18420"/>
    </cofactor>
</comment>
<dbReference type="Pfam" id="PF14520">
    <property type="entry name" value="HHH_5"/>
    <property type="match status" value="1"/>
</dbReference>
<evidence type="ECO:0000256" key="14">
    <source>
        <dbReference type="ARBA" id="ARBA00060881"/>
    </source>
</evidence>
<protein>
    <recommendedName>
        <fullName evidence="4">DNA ligase</fullName>
        <ecNumber evidence="3">6.5.1.2</ecNumber>
    </recommendedName>
</protein>
<evidence type="ECO:0000256" key="13">
    <source>
        <dbReference type="ARBA" id="ARBA00034005"/>
    </source>
</evidence>
<evidence type="ECO:0000256" key="12">
    <source>
        <dbReference type="ARBA" id="ARBA00023204"/>
    </source>
</evidence>
<dbReference type="GO" id="GO:0006281">
    <property type="term" value="P:DNA repair"/>
    <property type="evidence" value="ECO:0007669"/>
    <property type="project" value="UniProtKB-KW"/>
</dbReference>
<keyword evidence="11" id="KW-0520">NAD</keyword>
<evidence type="ECO:0000256" key="2">
    <source>
        <dbReference type="ARBA" id="ARBA00004067"/>
    </source>
</evidence>
<dbReference type="Gene3D" id="2.40.50.140">
    <property type="entry name" value="Nucleic acid-binding proteins"/>
    <property type="match status" value="1"/>
</dbReference>
<dbReference type="InterPro" id="IPR033136">
    <property type="entry name" value="DNA_ligase_CS"/>
</dbReference>
<keyword evidence="10" id="KW-0460">Magnesium</keyword>
<dbReference type="SUPFAM" id="SSF47781">
    <property type="entry name" value="RuvA domain 2-like"/>
    <property type="match status" value="1"/>
</dbReference>
<dbReference type="GO" id="GO:0006260">
    <property type="term" value="P:DNA replication"/>
    <property type="evidence" value="ECO:0007669"/>
    <property type="project" value="UniProtKB-KW"/>
</dbReference>
<evidence type="ECO:0000256" key="10">
    <source>
        <dbReference type="ARBA" id="ARBA00022842"/>
    </source>
</evidence>
<dbReference type="EC" id="6.5.1.2" evidence="3"/>
<evidence type="ECO:0000256" key="8">
    <source>
        <dbReference type="ARBA" id="ARBA00022763"/>
    </source>
</evidence>
<dbReference type="SUPFAM" id="SSF50249">
    <property type="entry name" value="Nucleic acid-binding proteins"/>
    <property type="match status" value="1"/>
</dbReference>
<dbReference type="Gene3D" id="1.10.150.20">
    <property type="entry name" value="5' to 3' exonuclease, C-terminal subdomain"/>
    <property type="match status" value="1"/>
</dbReference>
<dbReference type="AlphaFoldDB" id="A0A1G2H8M9"/>
<keyword evidence="8" id="KW-0227">DNA damage</keyword>
<evidence type="ECO:0000313" key="17">
    <source>
        <dbReference type="Proteomes" id="UP000178996"/>
    </source>
</evidence>
<keyword evidence="9" id="KW-0862">Zinc</keyword>
<comment type="caution">
    <text evidence="16">The sequence shown here is derived from an EMBL/GenBank/DDBJ whole genome shotgun (WGS) entry which is preliminary data.</text>
</comment>
<evidence type="ECO:0000256" key="11">
    <source>
        <dbReference type="ARBA" id="ARBA00023027"/>
    </source>
</evidence>
<evidence type="ECO:0000259" key="15">
    <source>
        <dbReference type="SMART" id="SM00532"/>
    </source>
</evidence>
<sequence length="178" mass="19500">MLNIQVQVGRTGVLTPVAHLEPVNISGVTISRATLHNEDEIKRLGVKIGDTVIVGRAGDVIPDVKKTLKELRTGHEKEFHMPRHCPICSAPVARDEGGVLIKCVNKKCPSRKRKVLYHFVSKHAFDIDGLGPKTINALLDQGLIQDAADLYDLKEGDIAPLERFGEKSAQNIIEAIAK</sequence>
<dbReference type="GO" id="GO:0046872">
    <property type="term" value="F:metal ion binding"/>
    <property type="evidence" value="ECO:0007669"/>
    <property type="project" value="UniProtKB-KW"/>
</dbReference>
<keyword evidence="7" id="KW-0479">Metal-binding</keyword>
<evidence type="ECO:0000256" key="1">
    <source>
        <dbReference type="ARBA" id="ARBA00001946"/>
    </source>
</evidence>
<evidence type="ECO:0000256" key="9">
    <source>
        <dbReference type="ARBA" id="ARBA00022833"/>
    </source>
</evidence>
<name>A0A1G2H8M9_9BACT</name>
<keyword evidence="6" id="KW-0235">DNA replication</keyword>
<evidence type="ECO:0000256" key="3">
    <source>
        <dbReference type="ARBA" id="ARBA00012722"/>
    </source>
</evidence>
<dbReference type="FunFam" id="2.40.50.140:FF:000012">
    <property type="entry name" value="DNA ligase"/>
    <property type="match status" value="1"/>
</dbReference>
<accession>A0A1G2H8M9</accession>
<reference evidence="16 17" key="1">
    <citation type="journal article" date="2016" name="Nat. Commun.">
        <title>Thousands of microbial genomes shed light on interconnected biogeochemical processes in an aquifer system.</title>
        <authorList>
            <person name="Anantharaman K."/>
            <person name="Brown C.T."/>
            <person name="Hug L.A."/>
            <person name="Sharon I."/>
            <person name="Castelle C.J."/>
            <person name="Probst A.J."/>
            <person name="Thomas B.C."/>
            <person name="Singh A."/>
            <person name="Wilkins M.J."/>
            <person name="Karaoz U."/>
            <person name="Brodie E.L."/>
            <person name="Williams K.H."/>
            <person name="Hubbard S.S."/>
            <person name="Banfield J.F."/>
        </authorList>
    </citation>
    <scope>NUCLEOTIDE SEQUENCE [LARGE SCALE GENOMIC DNA]</scope>
</reference>
<proteinExistence type="inferred from homology"/>